<dbReference type="EMBL" id="CP047423">
    <property type="protein sequence ID" value="QPD04271.1"/>
    <property type="molecule type" value="Genomic_DNA"/>
</dbReference>
<protein>
    <submittedName>
        <fullName evidence="1">Uncharacterized protein</fullName>
    </submittedName>
</protein>
<dbReference type="PROSITE" id="PS51257">
    <property type="entry name" value="PROKAR_LIPOPROTEIN"/>
    <property type="match status" value="1"/>
</dbReference>
<proteinExistence type="predicted"/>
<dbReference type="AlphaFoldDB" id="A0A7S8FED7"/>
<reference evidence="1 2" key="1">
    <citation type="journal article" date="2020" name="ISME J.">
        <title>Enrichment and physiological characterization of a novel comammox Nitrospira indicates ammonium inhibition of complete nitrification.</title>
        <authorList>
            <person name="Sakoula D."/>
            <person name="Koch H."/>
            <person name="Frank J."/>
            <person name="Jetten M.S.M."/>
            <person name="van Kessel M.A.H.J."/>
            <person name="Lucker S."/>
        </authorList>
    </citation>
    <scope>NUCLEOTIDE SEQUENCE [LARGE SCALE GENOMIC DNA]</scope>
    <source>
        <strain evidence="1">Comreactor17</strain>
    </source>
</reference>
<evidence type="ECO:0000313" key="2">
    <source>
        <dbReference type="Proteomes" id="UP000593737"/>
    </source>
</evidence>
<name>A0A7S8FED7_9BACT</name>
<gene>
    <name evidence="1" type="ORF">Nkreftii_002045</name>
</gene>
<dbReference type="Proteomes" id="UP000593737">
    <property type="component" value="Chromosome"/>
</dbReference>
<accession>A0A7S8FED7</accession>
<dbReference type="KEGG" id="nkf:Nkreftii_002045"/>
<organism evidence="1 2">
    <name type="scientific">Candidatus Nitrospira kreftii</name>
    <dbReference type="NCBI Taxonomy" id="2652173"/>
    <lineage>
        <taxon>Bacteria</taxon>
        <taxon>Pseudomonadati</taxon>
        <taxon>Nitrospirota</taxon>
        <taxon>Nitrospiria</taxon>
        <taxon>Nitrospirales</taxon>
        <taxon>Nitrospiraceae</taxon>
        <taxon>Nitrospira</taxon>
    </lineage>
</organism>
<sequence length="31" mass="3248">MEVFLFRSAAGTAVLQTLAGTGCYEVKAEPS</sequence>
<evidence type="ECO:0000313" key="1">
    <source>
        <dbReference type="EMBL" id="QPD04271.1"/>
    </source>
</evidence>